<accession>A0A4P9WDC8</accession>
<reference evidence="11" key="1">
    <citation type="journal article" date="2018" name="Nat. Microbiol.">
        <title>Leveraging single-cell genomics to expand the fungal tree of life.</title>
        <authorList>
            <person name="Ahrendt S.R."/>
            <person name="Quandt C.A."/>
            <person name="Ciobanu D."/>
            <person name="Clum A."/>
            <person name="Salamov A."/>
            <person name="Andreopoulos B."/>
            <person name="Cheng J.F."/>
            <person name="Woyke T."/>
            <person name="Pelin A."/>
            <person name="Henrissat B."/>
            <person name="Reynolds N.K."/>
            <person name="Benny G.L."/>
            <person name="Smith M.E."/>
            <person name="James T.Y."/>
            <person name="Grigoriev I.V."/>
        </authorList>
    </citation>
    <scope>NUCLEOTIDE SEQUENCE [LARGE SCALE GENOMIC DNA]</scope>
</reference>
<dbReference type="InterPro" id="IPR008271">
    <property type="entry name" value="Ser/Thr_kinase_AS"/>
</dbReference>
<dbReference type="PROSITE" id="PS00107">
    <property type="entry name" value="PROTEIN_KINASE_ATP"/>
    <property type="match status" value="1"/>
</dbReference>
<dbReference type="FunFam" id="3.30.200.20:FF:000042">
    <property type="entry name" value="Aurora kinase A"/>
    <property type="match status" value="1"/>
</dbReference>
<dbReference type="Gene3D" id="1.10.510.10">
    <property type="entry name" value="Transferase(Phosphotransferase) domain 1"/>
    <property type="match status" value="1"/>
</dbReference>
<sequence length="276" mass="30544">MIDPGTRLGAYEVLRTLGSGAFALVVLARDRRSEREVAIKLLSKSRGVGKDGFLGGHAQELDILKSVSHPNIVSLLDSFDTPAYHCLVLEYVPGGELFDLISSPTALAEDAARRIFGELVDAVGYLHEKRICHRDLKMENILLTATRSIKLTDFGLARRFDPSIPLVARCGSEEYAAPEVIQAQPYDGRKTDIWALGIILFALLTKHLPFCILPGQRPKTMFHKIARADYRFPASAEGVSEDAKDLVRIILQANPARRATIEEICAHPWLMRGDAE</sequence>
<dbReference type="InterPro" id="IPR017441">
    <property type="entry name" value="Protein_kinase_ATP_BS"/>
</dbReference>
<keyword evidence="3" id="KW-0808">Transferase</keyword>
<evidence type="ECO:0000313" key="10">
    <source>
        <dbReference type="EMBL" id="RKO88960.1"/>
    </source>
</evidence>
<evidence type="ECO:0000256" key="5">
    <source>
        <dbReference type="ARBA" id="ARBA00022777"/>
    </source>
</evidence>
<dbReference type="FunFam" id="1.10.510.10:FF:000571">
    <property type="entry name" value="Maternal embryonic leucine zipper kinase"/>
    <property type="match status" value="1"/>
</dbReference>
<feature type="binding site" evidence="7">
    <location>
        <position position="40"/>
    </location>
    <ligand>
        <name>ATP</name>
        <dbReference type="ChEBI" id="CHEBI:30616"/>
    </ligand>
</feature>
<evidence type="ECO:0000313" key="11">
    <source>
        <dbReference type="Proteomes" id="UP000269721"/>
    </source>
</evidence>
<dbReference type="GO" id="GO:0005524">
    <property type="term" value="F:ATP binding"/>
    <property type="evidence" value="ECO:0007669"/>
    <property type="project" value="UniProtKB-UniRule"/>
</dbReference>
<keyword evidence="5 10" id="KW-0418">Kinase</keyword>
<protein>
    <submittedName>
        <fullName evidence="10">Kinase-like domain-containing protein</fullName>
    </submittedName>
</protein>
<dbReference type="GO" id="GO:0005737">
    <property type="term" value="C:cytoplasm"/>
    <property type="evidence" value="ECO:0007669"/>
    <property type="project" value="TreeGrafter"/>
</dbReference>
<dbReference type="PANTHER" id="PTHR24346:SF82">
    <property type="entry name" value="KP78A-RELATED"/>
    <property type="match status" value="1"/>
</dbReference>
<dbReference type="CDD" id="cd14003">
    <property type="entry name" value="STKc_AMPK-like"/>
    <property type="match status" value="1"/>
</dbReference>
<evidence type="ECO:0000256" key="3">
    <source>
        <dbReference type="ARBA" id="ARBA00022679"/>
    </source>
</evidence>
<keyword evidence="6 7" id="KW-0067">ATP-binding</keyword>
<dbReference type="EMBL" id="KZ996376">
    <property type="protein sequence ID" value="RKO88960.1"/>
    <property type="molecule type" value="Genomic_DNA"/>
</dbReference>
<dbReference type="OrthoDB" id="289250at2759"/>
<dbReference type="PIRSF" id="PIRSF000654">
    <property type="entry name" value="Integrin-linked_kinase"/>
    <property type="match status" value="1"/>
</dbReference>
<dbReference type="Pfam" id="PF00069">
    <property type="entry name" value="Pkinase"/>
    <property type="match status" value="1"/>
</dbReference>
<dbReference type="Proteomes" id="UP000269721">
    <property type="component" value="Unassembled WGS sequence"/>
</dbReference>
<dbReference type="GO" id="GO:0004674">
    <property type="term" value="F:protein serine/threonine kinase activity"/>
    <property type="evidence" value="ECO:0007669"/>
    <property type="project" value="UniProtKB-KW"/>
</dbReference>
<evidence type="ECO:0000256" key="7">
    <source>
        <dbReference type="PROSITE-ProRule" id="PRU10141"/>
    </source>
</evidence>
<keyword evidence="2 8" id="KW-0723">Serine/threonine-protein kinase</keyword>
<dbReference type="InterPro" id="IPR000719">
    <property type="entry name" value="Prot_kinase_dom"/>
</dbReference>
<evidence type="ECO:0000256" key="2">
    <source>
        <dbReference type="ARBA" id="ARBA00022527"/>
    </source>
</evidence>
<organism evidence="10 11">
    <name type="scientific">Blyttiomyces helicus</name>
    <dbReference type="NCBI Taxonomy" id="388810"/>
    <lineage>
        <taxon>Eukaryota</taxon>
        <taxon>Fungi</taxon>
        <taxon>Fungi incertae sedis</taxon>
        <taxon>Chytridiomycota</taxon>
        <taxon>Chytridiomycota incertae sedis</taxon>
        <taxon>Chytridiomycetes</taxon>
        <taxon>Chytridiomycetes incertae sedis</taxon>
        <taxon>Blyttiomyces</taxon>
    </lineage>
</organism>
<dbReference type="SUPFAM" id="SSF56112">
    <property type="entry name" value="Protein kinase-like (PK-like)"/>
    <property type="match status" value="1"/>
</dbReference>
<dbReference type="AlphaFoldDB" id="A0A4P9WDC8"/>
<comment type="similarity">
    <text evidence="1">Belongs to the protein kinase superfamily. CAMK Ser/Thr protein kinase family. NIM1 subfamily.</text>
</comment>
<evidence type="ECO:0000256" key="8">
    <source>
        <dbReference type="RuleBase" id="RU000304"/>
    </source>
</evidence>
<evidence type="ECO:0000259" key="9">
    <source>
        <dbReference type="PROSITE" id="PS50011"/>
    </source>
</evidence>
<gene>
    <name evidence="10" type="ORF">BDK51DRAFT_17470</name>
</gene>
<proteinExistence type="inferred from homology"/>
<dbReference type="PANTHER" id="PTHR24346">
    <property type="entry name" value="MAP/MICROTUBULE AFFINITY-REGULATING KINASE"/>
    <property type="match status" value="1"/>
</dbReference>
<name>A0A4P9WDC8_9FUNG</name>
<evidence type="ECO:0000256" key="4">
    <source>
        <dbReference type="ARBA" id="ARBA00022741"/>
    </source>
</evidence>
<dbReference type="GO" id="GO:0035556">
    <property type="term" value="P:intracellular signal transduction"/>
    <property type="evidence" value="ECO:0007669"/>
    <property type="project" value="TreeGrafter"/>
</dbReference>
<keyword evidence="11" id="KW-1185">Reference proteome</keyword>
<evidence type="ECO:0000256" key="1">
    <source>
        <dbReference type="ARBA" id="ARBA00010791"/>
    </source>
</evidence>
<keyword evidence="4 7" id="KW-0547">Nucleotide-binding</keyword>
<evidence type="ECO:0000256" key="6">
    <source>
        <dbReference type="ARBA" id="ARBA00022840"/>
    </source>
</evidence>
<dbReference type="InterPro" id="IPR011009">
    <property type="entry name" value="Kinase-like_dom_sf"/>
</dbReference>
<dbReference type="PROSITE" id="PS00108">
    <property type="entry name" value="PROTEIN_KINASE_ST"/>
    <property type="match status" value="1"/>
</dbReference>
<dbReference type="GO" id="GO:0000226">
    <property type="term" value="P:microtubule cytoskeleton organization"/>
    <property type="evidence" value="ECO:0007669"/>
    <property type="project" value="TreeGrafter"/>
</dbReference>
<dbReference type="SMART" id="SM00220">
    <property type="entry name" value="S_TKc"/>
    <property type="match status" value="1"/>
</dbReference>
<dbReference type="PROSITE" id="PS50011">
    <property type="entry name" value="PROTEIN_KINASE_DOM"/>
    <property type="match status" value="1"/>
</dbReference>
<feature type="domain" description="Protein kinase" evidence="9">
    <location>
        <begin position="11"/>
        <end position="270"/>
    </location>
</feature>